<gene>
    <name evidence="2" type="ORF">MTR67_043291</name>
</gene>
<sequence>MRLIRSVLLLQEFDFVVKDRKGTENQVADHLSRLEEEAMLKLGDRAEINDTFPDEQVLAASHDLISWFADFANYLASDIVPPDFSFHQGKKFMHDVKRFFWDEPYLYRSCADGIIRRCVPEVEMLSVLEACHLSPVGGHHSGIQTAYKILQCGYYWPTIHQDAHDFAKSCDRCQREGGDFKEARGPNESYIGDGVV</sequence>
<organism evidence="2 3">
    <name type="scientific">Solanum verrucosum</name>
    <dbReference type="NCBI Taxonomy" id="315347"/>
    <lineage>
        <taxon>Eukaryota</taxon>
        <taxon>Viridiplantae</taxon>
        <taxon>Streptophyta</taxon>
        <taxon>Embryophyta</taxon>
        <taxon>Tracheophyta</taxon>
        <taxon>Spermatophyta</taxon>
        <taxon>Magnoliopsida</taxon>
        <taxon>eudicotyledons</taxon>
        <taxon>Gunneridae</taxon>
        <taxon>Pentapetalae</taxon>
        <taxon>asterids</taxon>
        <taxon>lamiids</taxon>
        <taxon>Solanales</taxon>
        <taxon>Solanaceae</taxon>
        <taxon>Solanoideae</taxon>
        <taxon>Solaneae</taxon>
        <taxon>Solanum</taxon>
    </lineage>
</organism>
<dbReference type="Gene3D" id="1.10.340.70">
    <property type="match status" value="1"/>
</dbReference>
<name>A0AAF0ZSJ3_SOLVR</name>
<dbReference type="Proteomes" id="UP001234989">
    <property type="component" value="Chromosome 10"/>
</dbReference>
<reference evidence="2" key="1">
    <citation type="submission" date="2023-08" db="EMBL/GenBank/DDBJ databases">
        <title>A de novo genome assembly of Solanum verrucosum Schlechtendal, a Mexican diploid species geographically isolated from the other diploid A-genome species in potato relatives.</title>
        <authorList>
            <person name="Hosaka K."/>
        </authorList>
    </citation>
    <scope>NUCLEOTIDE SEQUENCE</scope>
    <source>
        <tissue evidence="2">Young leaves</tissue>
    </source>
</reference>
<dbReference type="AlphaFoldDB" id="A0AAF0ZSJ3"/>
<proteinExistence type="predicted"/>
<dbReference type="PANTHER" id="PTHR37984">
    <property type="entry name" value="PROTEIN CBG26694"/>
    <property type="match status" value="1"/>
</dbReference>
<keyword evidence="3" id="KW-1185">Reference proteome</keyword>
<dbReference type="InterPro" id="IPR041588">
    <property type="entry name" value="Integrase_H2C2"/>
</dbReference>
<dbReference type="InterPro" id="IPR050951">
    <property type="entry name" value="Retrovirus_Pol_polyprotein"/>
</dbReference>
<evidence type="ECO:0000313" key="2">
    <source>
        <dbReference type="EMBL" id="WMV49906.1"/>
    </source>
</evidence>
<accession>A0AAF0ZSJ3</accession>
<protein>
    <recommendedName>
        <fullName evidence="1">Integrase zinc-binding domain-containing protein</fullName>
    </recommendedName>
</protein>
<evidence type="ECO:0000313" key="3">
    <source>
        <dbReference type="Proteomes" id="UP001234989"/>
    </source>
</evidence>
<feature type="domain" description="Integrase zinc-binding" evidence="1">
    <location>
        <begin position="119"/>
        <end position="175"/>
    </location>
</feature>
<evidence type="ECO:0000259" key="1">
    <source>
        <dbReference type="Pfam" id="PF17921"/>
    </source>
</evidence>
<dbReference type="Pfam" id="PF17921">
    <property type="entry name" value="Integrase_H2C2"/>
    <property type="match status" value="1"/>
</dbReference>
<dbReference type="EMBL" id="CP133621">
    <property type="protein sequence ID" value="WMV49906.1"/>
    <property type="molecule type" value="Genomic_DNA"/>
</dbReference>
<dbReference type="PANTHER" id="PTHR37984:SF5">
    <property type="entry name" value="PROTEIN NYNRIN-LIKE"/>
    <property type="match status" value="1"/>
</dbReference>